<reference evidence="2 3" key="1">
    <citation type="journal article" date="2024" name="G3 (Bethesda)">
        <title>Genome assembly of Hibiscus sabdariffa L. provides insights into metabolisms of medicinal natural products.</title>
        <authorList>
            <person name="Kim T."/>
        </authorList>
    </citation>
    <scope>NUCLEOTIDE SEQUENCE [LARGE SCALE GENOMIC DNA]</scope>
    <source>
        <strain evidence="2">TK-2024</strain>
        <tissue evidence="2">Old leaves</tissue>
    </source>
</reference>
<proteinExistence type="predicted"/>
<sequence>MADEEIGLVTRPMDDRDNSDVMTLDGPRSEIPKVGKAELIEHNGELRRVRQVSEVMIKFLSPKKRLEAKQKLGKRGRGRKTEARDTLELGKYIGAKVVGNEEEIVKDIARLLEARV</sequence>
<evidence type="ECO:0000313" key="2">
    <source>
        <dbReference type="EMBL" id="KAK8514974.1"/>
    </source>
</evidence>
<dbReference type="EMBL" id="JBBPBM010000065">
    <property type="protein sequence ID" value="KAK8514974.1"/>
    <property type="molecule type" value="Genomic_DNA"/>
</dbReference>
<organism evidence="2 3">
    <name type="scientific">Hibiscus sabdariffa</name>
    <name type="common">roselle</name>
    <dbReference type="NCBI Taxonomy" id="183260"/>
    <lineage>
        <taxon>Eukaryota</taxon>
        <taxon>Viridiplantae</taxon>
        <taxon>Streptophyta</taxon>
        <taxon>Embryophyta</taxon>
        <taxon>Tracheophyta</taxon>
        <taxon>Spermatophyta</taxon>
        <taxon>Magnoliopsida</taxon>
        <taxon>eudicotyledons</taxon>
        <taxon>Gunneridae</taxon>
        <taxon>Pentapetalae</taxon>
        <taxon>rosids</taxon>
        <taxon>malvids</taxon>
        <taxon>Malvales</taxon>
        <taxon>Malvaceae</taxon>
        <taxon>Malvoideae</taxon>
        <taxon>Hibiscus</taxon>
    </lineage>
</organism>
<gene>
    <name evidence="2" type="ORF">V6N12_001139</name>
</gene>
<accession>A0ABR2C6D4</accession>
<dbReference type="Proteomes" id="UP001472677">
    <property type="component" value="Unassembled WGS sequence"/>
</dbReference>
<evidence type="ECO:0000313" key="3">
    <source>
        <dbReference type="Proteomes" id="UP001472677"/>
    </source>
</evidence>
<protein>
    <submittedName>
        <fullName evidence="2">Uncharacterized protein</fullName>
    </submittedName>
</protein>
<name>A0ABR2C6D4_9ROSI</name>
<feature type="region of interest" description="Disordered" evidence="1">
    <location>
        <begin position="1"/>
        <end position="28"/>
    </location>
</feature>
<evidence type="ECO:0000256" key="1">
    <source>
        <dbReference type="SAM" id="MobiDB-lite"/>
    </source>
</evidence>
<keyword evidence="3" id="KW-1185">Reference proteome</keyword>
<comment type="caution">
    <text evidence="2">The sequence shown here is derived from an EMBL/GenBank/DDBJ whole genome shotgun (WGS) entry which is preliminary data.</text>
</comment>